<protein>
    <recommendedName>
        <fullName evidence="3">Bacteriophage protein</fullName>
    </recommendedName>
</protein>
<dbReference type="RefSeq" id="WP_064853762.1">
    <property type="nucleotide sequence ID" value="NZ_LZIM01000020.1"/>
</dbReference>
<accession>A0A1A2EQ00</accession>
<name>A0A1A2EQ00_MYCSD</name>
<gene>
    <name evidence="1" type="ORF">A5771_01560</name>
</gene>
<comment type="caution">
    <text evidence="1">The sequence shown here is derived from an EMBL/GenBank/DDBJ whole genome shotgun (WGS) entry which is preliminary data.</text>
</comment>
<dbReference type="Proteomes" id="UP000093985">
    <property type="component" value="Unassembled WGS sequence"/>
</dbReference>
<organism evidence="1 2">
    <name type="scientific">Mycolicibacter sinensis (strain JDM601)</name>
    <name type="common">Mycobacterium sinense</name>
    <dbReference type="NCBI Taxonomy" id="875328"/>
    <lineage>
        <taxon>Bacteria</taxon>
        <taxon>Bacillati</taxon>
        <taxon>Actinomycetota</taxon>
        <taxon>Actinomycetes</taxon>
        <taxon>Mycobacteriales</taxon>
        <taxon>Mycobacteriaceae</taxon>
        <taxon>Mycolicibacter</taxon>
    </lineage>
</organism>
<proteinExistence type="predicted"/>
<dbReference type="AlphaFoldDB" id="A0A1A2EQ00"/>
<sequence length="381" mass="41076">MSDQQHWPAILPYGAEGGIAAESDALVNVTADGVALYVLWSEVQEALSVWNAERSAIGQLLSRLTINAADAVPQAMQDESFDRASEFGEPEGIRSPGTALLLGNTLEDYDKAGRFSWRFLRDSTAEQVRAVTNYALAADNKLTNGLILKRLFDPAIEHNEFNHNCYGLWTGTDGLTPPPHLGRVFESNHTHYLVSGNDSIDPGDLESAIEHVTEHGYGVEATSRLLAFMPPALADTVACFRAGIETNSVVAHHDYIPSAGAPAYLQPDNIVGEVAPKEINGLKIDGSYGPLWIVRSQYIPSGYFAVVATDGANSDNNVVSVRQHVNTAYQGLRSIPGKTPGYPIQESFWARAIGVGTRHRGAACVMQIKASGNYATPTIAI</sequence>
<dbReference type="EMBL" id="LZIN01000016">
    <property type="protein sequence ID" value="OBG09396.1"/>
    <property type="molecule type" value="Genomic_DNA"/>
</dbReference>
<evidence type="ECO:0000313" key="1">
    <source>
        <dbReference type="EMBL" id="OBG09396.1"/>
    </source>
</evidence>
<evidence type="ECO:0008006" key="3">
    <source>
        <dbReference type="Google" id="ProtNLM"/>
    </source>
</evidence>
<reference evidence="2" key="1">
    <citation type="submission" date="2016-06" db="EMBL/GenBank/DDBJ databases">
        <authorList>
            <person name="Sutton G."/>
            <person name="Brinkac L."/>
            <person name="Sanka R."/>
            <person name="Adams M."/>
            <person name="Lau E."/>
            <person name="Mehaffy C."/>
            <person name="Tameris M."/>
            <person name="Hatherill M."/>
            <person name="Hanekom W."/>
            <person name="Mahomed H."/>
            <person name="Mcshane H."/>
        </authorList>
    </citation>
    <scope>NUCLEOTIDE SEQUENCE [LARGE SCALE GENOMIC DNA]</scope>
    <source>
        <strain evidence="2">852014-51077_SCH5608930-a</strain>
    </source>
</reference>
<evidence type="ECO:0000313" key="2">
    <source>
        <dbReference type="Proteomes" id="UP000093985"/>
    </source>
</evidence>